<feature type="compositionally biased region" description="Basic and acidic residues" evidence="1">
    <location>
        <begin position="254"/>
        <end position="281"/>
    </location>
</feature>
<evidence type="ECO:0000256" key="1">
    <source>
        <dbReference type="SAM" id="MobiDB-lite"/>
    </source>
</evidence>
<reference evidence="4" key="1">
    <citation type="journal article" date="2020" name="Stud. Mycol.">
        <title>101 Dothideomycetes genomes: a test case for predicting lifestyles and emergence of pathogens.</title>
        <authorList>
            <person name="Haridas S."/>
            <person name="Albert R."/>
            <person name="Binder M."/>
            <person name="Bloem J."/>
            <person name="Labutti K."/>
            <person name="Salamov A."/>
            <person name="Andreopoulos B."/>
            <person name="Baker S."/>
            <person name="Barry K."/>
            <person name="Bills G."/>
            <person name="Bluhm B."/>
            <person name="Cannon C."/>
            <person name="Castanera R."/>
            <person name="Culley D."/>
            <person name="Daum C."/>
            <person name="Ezra D."/>
            <person name="Gonzalez J."/>
            <person name="Henrissat B."/>
            <person name="Kuo A."/>
            <person name="Liang C."/>
            <person name="Lipzen A."/>
            <person name="Lutzoni F."/>
            <person name="Magnuson J."/>
            <person name="Mondo S."/>
            <person name="Nolan M."/>
            <person name="Ohm R."/>
            <person name="Pangilinan J."/>
            <person name="Park H.-J."/>
            <person name="Ramirez L."/>
            <person name="Alfaro M."/>
            <person name="Sun H."/>
            <person name="Tritt A."/>
            <person name="Yoshinaga Y."/>
            <person name="Zwiers L.-H."/>
            <person name="Turgeon B."/>
            <person name="Goodwin S."/>
            <person name="Spatafora J."/>
            <person name="Crous P."/>
            <person name="Grigoriev I."/>
        </authorList>
    </citation>
    <scope>NUCLEOTIDE SEQUENCE</scope>
    <source>
        <strain evidence="4">CBS 480.64</strain>
    </source>
</reference>
<evidence type="ECO:0008006" key="6">
    <source>
        <dbReference type="Google" id="ProtNLM"/>
    </source>
</evidence>
<feature type="signal peptide" evidence="3">
    <location>
        <begin position="1"/>
        <end position="22"/>
    </location>
</feature>
<keyword evidence="2" id="KW-0812">Transmembrane</keyword>
<evidence type="ECO:0000313" key="5">
    <source>
        <dbReference type="Proteomes" id="UP000799421"/>
    </source>
</evidence>
<keyword evidence="2" id="KW-1133">Transmembrane helix</keyword>
<dbReference type="AlphaFoldDB" id="A0A6A7C437"/>
<keyword evidence="5" id="KW-1185">Reference proteome</keyword>
<keyword evidence="3" id="KW-0732">Signal</keyword>
<name>A0A6A7C437_9PEZI</name>
<feature type="transmembrane region" description="Helical" evidence="2">
    <location>
        <begin position="107"/>
        <end position="129"/>
    </location>
</feature>
<feature type="compositionally biased region" description="Basic and acidic residues" evidence="1">
    <location>
        <begin position="144"/>
        <end position="154"/>
    </location>
</feature>
<proteinExistence type="predicted"/>
<protein>
    <recommendedName>
        <fullName evidence="6">BZIP domain-containing protein</fullName>
    </recommendedName>
</protein>
<feature type="chain" id="PRO_5025341316" description="BZIP domain-containing protein" evidence="3">
    <location>
        <begin position="23"/>
        <end position="281"/>
    </location>
</feature>
<dbReference type="EMBL" id="MU005970">
    <property type="protein sequence ID" value="KAF2861725.1"/>
    <property type="molecule type" value="Genomic_DNA"/>
</dbReference>
<accession>A0A6A7C437</accession>
<keyword evidence="2" id="KW-0472">Membrane</keyword>
<sequence length="281" mass="31975">MHFQIFATLKATILLILHKIWRSPVFRHTLGGKQSSPINNPITEWRSSTEGSRAGFVASLDYPIPPPSSTHDSTTTQRPSPILDHTALITYEFFQPTDNAALNINDLFSTIIPILQVLAIAIFVADVLTKCFGLKPRAKKPSKKSFESQRTEKRLKPKHHGNHSLESRVYALSRRNAKLALLLKQERQRNVALRAEFSHLSPKWKKAAARMNEHSALRDRKRDDLFRMVDRFQQVVGKLREALGEVVDEENEEDGKVVREEKKEVQEGDGYTKSDEGEGKD</sequence>
<feature type="region of interest" description="Disordered" evidence="1">
    <location>
        <begin position="137"/>
        <end position="165"/>
    </location>
</feature>
<evidence type="ECO:0000256" key="2">
    <source>
        <dbReference type="SAM" id="Phobius"/>
    </source>
</evidence>
<dbReference type="Proteomes" id="UP000799421">
    <property type="component" value="Unassembled WGS sequence"/>
</dbReference>
<feature type="region of interest" description="Disordered" evidence="1">
    <location>
        <begin position="245"/>
        <end position="281"/>
    </location>
</feature>
<gene>
    <name evidence="4" type="ORF">K470DRAFT_275888</name>
</gene>
<evidence type="ECO:0000256" key="3">
    <source>
        <dbReference type="SAM" id="SignalP"/>
    </source>
</evidence>
<organism evidence="4 5">
    <name type="scientific">Piedraia hortae CBS 480.64</name>
    <dbReference type="NCBI Taxonomy" id="1314780"/>
    <lineage>
        <taxon>Eukaryota</taxon>
        <taxon>Fungi</taxon>
        <taxon>Dikarya</taxon>
        <taxon>Ascomycota</taxon>
        <taxon>Pezizomycotina</taxon>
        <taxon>Dothideomycetes</taxon>
        <taxon>Dothideomycetidae</taxon>
        <taxon>Capnodiales</taxon>
        <taxon>Piedraiaceae</taxon>
        <taxon>Piedraia</taxon>
    </lineage>
</organism>
<evidence type="ECO:0000313" key="4">
    <source>
        <dbReference type="EMBL" id="KAF2861725.1"/>
    </source>
</evidence>